<comment type="caution">
    <text evidence="1">The sequence shown here is derived from an EMBL/GenBank/DDBJ whole genome shotgun (WGS) entry which is preliminary data.</text>
</comment>
<proteinExistence type="predicted"/>
<evidence type="ECO:0000313" key="2">
    <source>
        <dbReference type="Proteomes" id="UP000037696"/>
    </source>
</evidence>
<keyword evidence="2" id="KW-1185">Reference proteome</keyword>
<organism evidence="1 2">
    <name type="scientific">Penicillium nordicum</name>
    <dbReference type="NCBI Taxonomy" id="229535"/>
    <lineage>
        <taxon>Eukaryota</taxon>
        <taxon>Fungi</taxon>
        <taxon>Dikarya</taxon>
        <taxon>Ascomycota</taxon>
        <taxon>Pezizomycotina</taxon>
        <taxon>Eurotiomycetes</taxon>
        <taxon>Eurotiomycetidae</taxon>
        <taxon>Eurotiales</taxon>
        <taxon>Aspergillaceae</taxon>
        <taxon>Penicillium</taxon>
    </lineage>
</organism>
<reference evidence="1 2" key="1">
    <citation type="submission" date="2015-08" db="EMBL/GenBank/DDBJ databases">
        <title>Genome sequencing of Penicillium nordicum.</title>
        <authorList>
            <person name="Nguyen H.D."/>
            <person name="Seifert K.A."/>
        </authorList>
    </citation>
    <scope>NUCLEOTIDE SEQUENCE [LARGE SCALE GENOMIC DNA]</scope>
    <source>
        <strain evidence="1 2">DAOMC 185683</strain>
    </source>
</reference>
<gene>
    <name evidence="1" type="ORF">ACN38_g7577</name>
</gene>
<protein>
    <submittedName>
        <fullName evidence="1">Uncharacterized protein</fullName>
    </submittedName>
</protein>
<feature type="non-terminal residue" evidence="1">
    <location>
        <position position="60"/>
    </location>
</feature>
<dbReference type="Proteomes" id="UP000037696">
    <property type="component" value="Unassembled WGS sequence"/>
</dbReference>
<accession>A0A0M9WEH3</accession>
<dbReference type="AlphaFoldDB" id="A0A0M9WEH3"/>
<sequence length="60" mass="6911">MGSKNLCLMLNFDDMMVWLGGLDKYQFRLSSFFLYNSLPYKDSPTSGQEICQFSSNSLQI</sequence>
<dbReference type="EMBL" id="LHQQ01000129">
    <property type="protein sequence ID" value="KOS41543.1"/>
    <property type="molecule type" value="Genomic_DNA"/>
</dbReference>
<name>A0A0M9WEH3_9EURO</name>
<evidence type="ECO:0000313" key="1">
    <source>
        <dbReference type="EMBL" id="KOS41543.1"/>
    </source>
</evidence>